<name>A0A7M5X4I9_9CNID</name>
<proteinExistence type="predicted"/>
<dbReference type="EnsemblMetazoa" id="CLYHEMT017340.1">
    <property type="protein sequence ID" value="CLYHEMP017340.1"/>
    <property type="gene ID" value="CLYHEMG017340"/>
</dbReference>
<evidence type="ECO:0000256" key="1">
    <source>
        <dbReference type="SAM" id="SignalP"/>
    </source>
</evidence>
<organism evidence="2 3">
    <name type="scientific">Clytia hemisphaerica</name>
    <dbReference type="NCBI Taxonomy" id="252671"/>
    <lineage>
        <taxon>Eukaryota</taxon>
        <taxon>Metazoa</taxon>
        <taxon>Cnidaria</taxon>
        <taxon>Hydrozoa</taxon>
        <taxon>Hydroidolina</taxon>
        <taxon>Leptothecata</taxon>
        <taxon>Obeliida</taxon>
        <taxon>Clytiidae</taxon>
        <taxon>Clytia</taxon>
    </lineage>
</organism>
<reference evidence="2" key="1">
    <citation type="submission" date="2021-01" db="UniProtKB">
        <authorList>
            <consortium name="EnsemblMetazoa"/>
        </authorList>
    </citation>
    <scope>IDENTIFICATION</scope>
</reference>
<keyword evidence="1" id="KW-0732">Signal</keyword>
<evidence type="ECO:0000313" key="3">
    <source>
        <dbReference type="Proteomes" id="UP000594262"/>
    </source>
</evidence>
<evidence type="ECO:0000313" key="2">
    <source>
        <dbReference type="EnsemblMetazoa" id="CLYHEMP017340.1"/>
    </source>
</evidence>
<feature type="signal peptide" evidence="1">
    <location>
        <begin position="1"/>
        <end position="21"/>
    </location>
</feature>
<feature type="chain" id="PRO_5029738729" evidence="1">
    <location>
        <begin position="22"/>
        <end position="111"/>
    </location>
</feature>
<accession>A0A7M5X4I9</accession>
<dbReference type="AlphaFoldDB" id="A0A7M5X4I9"/>
<sequence>MKLFRLICLSLLTCIFHDVAGYKSDHVAASSVRHLNDDEIDENFVKKSDSEDEFDDEVIMKRKIVSVVGGDGPDVVRKSGCIIVPVESCNTLFIDGALKEVCTTTYQNSCI</sequence>
<protein>
    <submittedName>
        <fullName evidence="2">Uncharacterized protein</fullName>
    </submittedName>
</protein>
<keyword evidence="3" id="KW-1185">Reference proteome</keyword>
<dbReference type="Proteomes" id="UP000594262">
    <property type="component" value="Unplaced"/>
</dbReference>